<dbReference type="AlphaFoldDB" id="A0A382S736"/>
<evidence type="ECO:0000259" key="2">
    <source>
        <dbReference type="Pfam" id="PF07883"/>
    </source>
</evidence>
<name>A0A382S736_9ZZZZ</name>
<evidence type="ECO:0000256" key="1">
    <source>
        <dbReference type="ARBA" id="ARBA00022723"/>
    </source>
</evidence>
<gene>
    <name evidence="3" type="ORF">METZ01_LOCUS358109</name>
</gene>
<dbReference type="SUPFAM" id="SSF51182">
    <property type="entry name" value="RmlC-like cupins"/>
    <property type="match status" value="1"/>
</dbReference>
<organism evidence="3">
    <name type="scientific">marine metagenome</name>
    <dbReference type="NCBI Taxonomy" id="408172"/>
    <lineage>
        <taxon>unclassified sequences</taxon>
        <taxon>metagenomes</taxon>
        <taxon>ecological metagenomes</taxon>
    </lineage>
</organism>
<dbReference type="InterPro" id="IPR014710">
    <property type="entry name" value="RmlC-like_jellyroll"/>
</dbReference>
<dbReference type="InterPro" id="IPR011051">
    <property type="entry name" value="RmlC_Cupin_sf"/>
</dbReference>
<proteinExistence type="predicted"/>
<reference evidence="3" key="1">
    <citation type="submission" date="2018-05" db="EMBL/GenBank/DDBJ databases">
        <authorList>
            <person name="Lanie J.A."/>
            <person name="Ng W.-L."/>
            <person name="Kazmierczak K.M."/>
            <person name="Andrzejewski T.M."/>
            <person name="Davidsen T.M."/>
            <person name="Wayne K.J."/>
            <person name="Tettelin H."/>
            <person name="Glass J.I."/>
            <person name="Rusch D."/>
            <person name="Podicherti R."/>
            <person name="Tsui H.-C.T."/>
            <person name="Winkler M.E."/>
        </authorList>
    </citation>
    <scope>NUCLEOTIDE SEQUENCE</scope>
</reference>
<dbReference type="PANTHER" id="PTHR35848">
    <property type="entry name" value="OXALATE-BINDING PROTEIN"/>
    <property type="match status" value="1"/>
</dbReference>
<dbReference type="GO" id="GO:0046872">
    <property type="term" value="F:metal ion binding"/>
    <property type="evidence" value="ECO:0007669"/>
    <property type="project" value="UniProtKB-KW"/>
</dbReference>
<protein>
    <recommendedName>
        <fullName evidence="2">Cupin type-2 domain-containing protein</fullName>
    </recommendedName>
</protein>
<dbReference type="InterPro" id="IPR013096">
    <property type="entry name" value="Cupin_2"/>
</dbReference>
<dbReference type="Gene3D" id="2.60.120.10">
    <property type="entry name" value="Jelly Rolls"/>
    <property type="match status" value="1"/>
</dbReference>
<evidence type="ECO:0000313" key="3">
    <source>
        <dbReference type="EMBL" id="SVD05255.1"/>
    </source>
</evidence>
<dbReference type="PANTHER" id="PTHR35848:SF9">
    <property type="entry name" value="SLL1358 PROTEIN"/>
    <property type="match status" value="1"/>
</dbReference>
<dbReference type="CDD" id="cd02208">
    <property type="entry name" value="cupin_RmlC-like"/>
    <property type="match status" value="1"/>
</dbReference>
<dbReference type="Pfam" id="PF07883">
    <property type="entry name" value="Cupin_2"/>
    <property type="match status" value="1"/>
</dbReference>
<keyword evidence="1" id="KW-0479">Metal-binding</keyword>
<sequence length="158" mass="18018">LEPSARFVSTACDESTREITYETGSDSLPDQETYVNRFLLENSFLSELSKKARRHTIIDTDKNRMFIIRESPGTTSRPHWHHDFDEWWYIAQGKLSFAVGEESTKIQAREGDIVFVPRGFRHSITTANGEDSLRLPVTTVESAHVYMDGDDSAPPPRI</sequence>
<feature type="domain" description="Cupin type-2" evidence="2">
    <location>
        <begin position="71"/>
        <end position="135"/>
    </location>
</feature>
<feature type="non-terminal residue" evidence="3">
    <location>
        <position position="1"/>
    </location>
</feature>
<dbReference type="InterPro" id="IPR051610">
    <property type="entry name" value="GPI/OXD"/>
</dbReference>
<dbReference type="EMBL" id="UINC01126646">
    <property type="protein sequence ID" value="SVD05255.1"/>
    <property type="molecule type" value="Genomic_DNA"/>
</dbReference>
<accession>A0A382S736</accession>